<evidence type="ECO:0000259" key="2">
    <source>
        <dbReference type="Pfam" id="PF01575"/>
    </source>
</evidence>
<dbReference type="PRINTS" id="PR01483">
    <property type="entry name" value="FASYNTHASE"/>
</dbReference>
<dbReference type="RefSeq" id="WP_244728098.1">
    <property type="nucleotide sequence ID" value="NZ_CP095045.1"/>
</dbReference>
<comment type="similarity">
    <text evidence="1">Belongs to the enoyl-CoA hydratase/isomerase family.</text>
</comment>
<evidence type="ECO:0000256" key="1">
    <source>
        <dbReference type="ARBA" id="ARBA00005254"/>
    </source>
</evidence>
<dbReference type="EMBL" id="CP095045">
    <property type="protein sequence ID" value="UOQ57369.1"/>
    <property type="molecule type" value="Genomic_DNA"/>
</dbReference>
<evidence type="ECO:0000313" key="4">
    <source>
        <dbReference type="Proteomes" id="UP000831786"/>
    </source>
</evidence>
<dbReference type="InterPro" id="IPR002539">
    <property type="entry name" value="MaoC-like_dom"/>
</dbReference>
<proteinExistence type="inferred from homology"/>
<gene>
    <name evidence="3" type="ORF">MUN78_00560</name>
</gene>
<dbReference type="PANTHER" id="PTHR42993">
    <property type="entry name" value="MAOC-LIKE DEHYDRATASE DOMAIN-CONTAINING PROTEIN"/>
    <property type="match status" value="1"/>
</dbReference>
<protein>
    <submittedName>
        <fullName evidence="3">MaoC family dehydratase</fullName>
    </submittedName>
</protein>
<dbReference type="PANTHER" id="PTHR42993:SF1">
    <property type="entry name" value="MAOC-LIKE DEHYDRATASE DOMAIN-CONTAINING PROTEIN"/>
    <property type="match status" value="1"/>
</dbReference>
<feature type="domain" description="MaoC-like" evidence="2">
    <location>
        <begin position="18"/>
        <end position="130"/>
    </location>
</feature>
<dbReference type="InterPro" id="IPR003965">
    <property type="entry name" value="Fatty_acid_synthase"/>
</dbReference>
<sequence>MPEAIALSIPIEDLPAYTGRAYGPSSWLEVRQQDVDDFARVTGDRNPIHVDPEAAAATPFGGTIAHGLLTHSLVVPLMAEVFEVTGASMGINYGLNRLRFPAPVPVGSRIRVSGVVDAVDEVAGGYQIATTVTWEREGGEKPVCVAEMLLRYLR</sequence>
<dbReference type="Proteomes" id="UP000831786">
    <property type="component" value="Chromosome"/>
</dbReference>
<dbReference type="SUPFAM" id="SSF54637">
    <property type="entry name" value="Thioesterase/thiol ester dehydrase-isomerase"/>
    <property type="match status" value="1"/>
</dbReference>
<evidence type="ECO:0000313" key="3">
    <source>
        <dbReference type="EMBL" id="UOQ57369.1"/>
    </source>
</evidence>
<accession>A0ABY4FM58</accession>
<dbReference type="Gene3D" id="3.10.129.10">
    <property type="entry name" value="Hotdog Thioesterase"/>
    <property type="match status" value="1"/>
</dbReference>
<dbReference type="InterPro" id="IPR029069">
    <property type="entry name" value="HotDog_dom_sf"/>
</dbReference>
<keyword evidence="4" id="KW-1185">Reference proteome</keyword>
<dbReference type="CDD" id="cd03450">
    <property type="entry name" value="NodN"/>
    <property type="match status" value="1"/>
</dbReference>
<dbReference type="Pfam" id="PF01575">
    <property type="entry name" value="MaoC_dehydratas"/>
    <property type="match status" value="1"/>
</dbReference>
<organism evidence="3 4">
    <name type="scientific">Leucobacter allii</name>
    <dbReference type="NCBI Taxonomy" id="2932247"/>
    <lineage>
        <taxon>Bacteria</taxon>
        <taxon>Bacillati</taxon>
        <taxon>Actinomycetota</taxon>
        <taxon>Actinomycetes</taxon>
        <taxon>Micrococcales</taxon>
        <taxon>Microbacteriaceae</taxon>
        <taxon>Leucobacter</taxon>
    </lineage>
</organism>
<reference evidence="3 4" key="1">
    <citation type="submission" date="2022-04" db="EMBL/GenBank/DDBJ databases">
        <title>Leucobacter sp. isolated from rhizosphere of garlic.</title>
        <authorList>
            <person name="Won M."/>
            <person name="Lee C.-M."/>
            <person name="Woen H.-Y."/>
            <person name="Kwon S.-W."/>
        </authorList>
    </citation>
    <scope>NUCLEOTIDE SEQUENCE [LARGE SCALE GENOMIC DNA]</scope>
    <source>
        <strain evidence="3 4">H21R-40</strain>
    </source>
</reference>
<name>A0ABY4FM58_9MICO</name>
<dbReference type="InterPro" id="IPR039375">
    <property type="entry name" value="NodN-like"/>
</dbReference>